<dbReference type="Gene3D" id="3.40.710.10">
    <property type="entry name" value="DD-peptidase/beta-lactamase superfamily"/>
    <property type="match status" value="1"/>
</dbReference>
<keyword evidence="6" id="KW-0328">Glycosyltransferase</keyword>
<keyword evidence="7" id="KW-0808">Transferase</keyword>
<dbReference type="SUPFAM" id="SSF56601">
    <property type="entry name" value="beta-lactamase/transpeptidase-like"/>
    <property type="match status" value="1"/>
</dbReference>
<keyword evidence="11" id="KW-0511">Multifunctional enzyme</keyword>
<keyword evidence="5" id="KW-0645">Protease</keyword>
<comment type="pathway">
    <text evidence="1">Cell wall biogenesis; peptidoglycan biosynthesis.</text>
</comment>
<evidence type="ECO:0000256" key="16">
    <source>
        <dbReference type="SAM" id="Phobius"/>
    </source>
</evidence>
<evidence type="ECO:0000256" key="4">
    <source>
        <dbReference type="ARBA" id="ARBA00022645"/>
    </source>
</evidence>
<dbReference type="GO" id="GO:0006508">
    <property type="term" value="P:proteolysis"/>
    <property type="evidence" value="ECO:0007669"/>
    <property type="project" value="UniProtKB-KW"/>
</dbReference>
<dbReference type="STRING" id="1797291.A2V47_03205"/>
<dbReference type="Gene3D" id="1.10.3810.10">
    <property type="entry name" value="Biosynthetic peptidoglycan transglycosylase-like"/>
    <property type="match status" value="1"/>
</dbReference>
<evidence type="ECO:0000256" key="12">
    <source>
        <dbReference type="ARBA" id="ARBA00023316"/>
    </source>
</evidence>
<dbReference type="EMBL" id="MEYH01000004">
    <property type="protein sequence ID" value="OGD17471.1"/>
    <property type="molecule type" value="Genomic_DNA"/>
</dbReference>
<dbReference type="PANTHER" id="PTHR32282:SF33">
    <property type="entry name" value="PEPTIDOGLYCAN GLYCOSYLTRANSFERASE"/>
    <property type="match status" value="1"/>
</dbReference>
<evidence type="ECO:0000256" key="9">
    <source>
        <dbReference type="ARBA" id="ARBA00022960"/>
    </source>
</evidence>
<evidence type="ECO:0000256" key="5">
    <source>
        <dbReference type="ARBA" id="ARBA00022670"/>
    </source>
</evidence>
<keyword evidence="4" id="KW-0121">Carboxypeptidase</keyword>
<dbReference type="PANTHER" id="PTHR32282">
    <property type="entry name" value="BINDING PROTEIN TRANSPEPTIDASE, PUTATIVE-RELATED"/>
    <property type="match status" value="1"/>
</dbReference>
<dbReference type="GO" id="GO:0008658">
    <property type="term" value="F:penicillin binding"/>
    <property type="evidence" value="ECO:0007669"/>
    <property type="project" value="InterPro"/>
</dbReference>
<evidence type="ECO:0000259" key="18">
    <source>
        <dbReference type="Pfam" id="PF00912"/>
    </source>
</evidence>
<evidence type="ECO:0000256" key="6">
    <source>
        <dbReference type="ARBA" id="ARBA00022676"/>
    </source>
</evidence>
<dbReference type="FunFam" id="1.10.3810.10:FF:000001">
    <property type="entry name" value="Penicillin-binding protein 1A"/>
    <property type="match status" value="1"/>
</dbReference>
<dbReference type="GO" id="GO:0009002">
    <property type="term" value="F:serine-type D-Ala-D-Ala carboxypeptidase activity"/>
    <property type="evidence" value="ECO:0007669"/>
    <property type="project" value="UniProtKB-EC"/>
</dbReference>
<dbReference type="GO" id="GO:0008360">
    <property type="term" value="P:regulation of cell shape"/>
    <property type="evidence" value="ECO:0007669"/>
    <property type="project" value="UniProtKB-KW"/>
</dbReference>
<evidence type="ECO:0000256" key="10">
    <source>
        <dbReference type="ARBA" id="ARBA00022984"/>
    </source>
</evidence>
<keyword evidence="10" id="KW-0573">Peptidoglycan synthesis</keyword>
<feature type="domain" description="Glycosyl transferase family 51" evidence="18">
    <location>
        <begin position="67"/>
        <end position="248"/>
    </location>
</feature>
<comment type="similarity">
    <text evidence="2">In the C-terminal section; belongs to the transpeptidase family.</text>
</comment>
<evidence type="ECO:0000256" key="7">
    <source>
        <dbReference type="ARBA" id="ARBA00022679"/>
    </source>
</evidence>
<dbReference type="GO" id="GO:0008955">
    <property type="term" value="F:peptidoglycan glycosyltransferase activity"/>
    <property type="evidence" value="ECO:0007669"/>
    <property type="project" value="UniProtKB-EC"/>
</dbReference>
<dbReference type="GO" id="GO:0071555">
    <property type="term" value="P:cell wall organization"/>
    <property type="evidence" value="ECO:0007669"/>
    <property type="project" value="UniProtKB-KW"/>
</dbReference>
<dbReference type="Proteomes" id="UP000177701">
    <property type="component" value="Unassembled WGS sequence"/>
</dbReference>
<dbReference type="SUPFAM" id="SSF53955">
    <property type="entry name" value="Lysozyme-like"/>
    <property type="match status" value="1"/>
</dbReference>
<evidence type="ECO:0000256" key="13">
    <source>
        <dbReference type="ARBA" id="ARBA00034000"/>
    </source>
</evidence>
<comment type="catalytic activity">
    <reaction evidence="13">
        <text>Preferential cleavage: (Ac)2-L-Lys-D-Ala-|-D-Ala. Also transpeptidation of peptidyl-alanyl moieties that are N-acyl substituents of D-alanine.</text>
        <dbReference type="EC" id="3.4.16.4"/>
    </reaction>
</comment>
<evidence type="ECO:0000313" key="20">
    <source>
        <dbReference type="Proteomes" id="UP000177701"/>
    </source>
</evidence>
<feature type="domain" description="Penicillin-binding protein transpeptidase" evidence="17">
    <location>
        <begin position="330"/>
        <end position="596"/>
    </location>
</feature>
<comment type="similarity">
    <text evidence="3">In the N-terminal section; belongs to the glycosyltransferase 51 family.</text>
</comment>
<dbReference type="AlphaFoldDB" id="A0A1F5AG70"/>
<dbReference type="Pfam" id="PF00912">
    <property type="entry name" value="Transgly"/>
    <property type="match status" value="1"/>
</dbReference>
<keyword evidence="16" id="KW-0472">Membrane</keyword>
<dbReference type="Pfam" id="PF00905">
    <property type="entry name" value="Transpeptidase"/>
    <property type="match status" value="1"/>
</dbReference>
<evidence type="ECO:0000256" key="3">
    <source>
        <dbReference type="ARBA" id="ARBA00007739"/>
    </source>
</evidence>
<proteinExistence type="inferred from homology"/>
<keyword evidence="12" id="KW-0961">Cell wall biogenesis/degradation</keyword>
<evidence type="ECO:0000256" key="1">
    <source>
        <dbReference type="ARBA" id="ARBA00004752"/>
    </source>
</evidence>
<dbReference type="InterPro" id="IPR023346">
    <property type="entry name" value="Lysozyme-like_dom_sf"/>
</dbReference>
<dbReference type="GO" id="GO:0030288">
    <property type="term" value="C:outer membrane-bounded periplasmic space"/>
    <property type="evidence" value="ECO:0007669"/>
    <property type="project" value="TreeGrafter"/>
</dbReference>
<protein>
    <submittedName>
        <fullName evidence="19">Uncharacterized protein</fullName>
    </submittedName>
</protein>
<evidence type="ECO:0000256" key="8">
    <source>
        <dbReference type="ARBA" id="ARBA00022801"/>
    </source>
</evidence>
<name>A0A1F5AG70_9BACT</name>
<evidence type="ECO:0000256" key="14">
    <source>
        <dbReference type="ARBA" id="ARBA00049902"/>
    </source>
</evidence>
<dbReference type="InterPro" id="IPR036950">
    <property type="entry name" value="PBP_transglycosylase"/>
</dbReference>
<feature type="transmembrane region" description="Helical" evidence="16">
    <location>
        <begin position="20"/>
        <end position="40"/>
    </location>
</feature>
<keyword evidence="15" id="KW-0175">Coiled coil</keyword>
<dbReference type="InterPro" id="IPR001460">
    <property type="entry name" value="PCN-bd_Tpept"/>
</dbReference>
<keyword evidence="16" id="KW-1133">Transmembrane helix</keyword>
<dbReference type="InterPro" id="IPR012338">
    <property type="entry name" value="Beta-lactam/transpept-like"/>
</dbReference>
<comment type="caution">
    <text evidence="19">The sequence shown here is derived from an EMBL/GenBank/DDBJ whole genome shotgun (WGS) entry which is preliminary data.</text>
</comment>
<sequence length="719" mass="81518">MSPKNKPKKSYYIPLSKKILLVIIIFTLTFSITFIGLSTLNNQKISEMVQENKFLDAINSKVYDINGEIITEFYQENRNPVPLSKIPSNLINATIAIEDSDFYKHKGISLRGIVRAQWENFKNIILQLEKGAKPHGGSTITQQLAINTFLTREISFNRKLKDILLALQIERSFTKDEILEMYLNEIYFGHGAYGVQSAANMYFNKNVQDLNLVECALLAGIPRGPSYYSPILNQEVSLKRRNIILDRMFKLHYISKDDMEKAKQSPLELDYNNKRDKSTAPYFSTFILSQLLEEYGANVVYKGGLKIYTTLDLEMQYFAEKALQESGYEGAIIAIEPQTGHIKAMVGGKDFVESKFNRATQAYRQPGSAFKPFIYLTALDNGFTPSNIIDDSPVTFENGWSPENYEKEFSGPVTLREAFEQSINVVGVKLLEQVGIKKVINYTHKAGITSELRSDLSLALGTSEITPLEIASAYATIANLGVKIDPVSITRIEDNKSKIIKENITQKKEVFKEETCYVLIDLMKGVIERGTGWNAKIGRPAAGKTGTTNDFVDAWFIGFTPDLVTAVYIGNDDRKPLGNKMTGGVVAAPIWAKFMKNALENNEKNDFLQPDKITKLSVCKESGLLPTDSCPEILTVTFIKGSEPISYCTVHQKYFEIPKTEEYPEIKKPYYEAIEEIKEKYEEKPTETEEKIEEKIEEKKETLQSLIEKLREKYKEQDK</sequence>
<evidence type="ECO:0000256" key="11">
    <source>
        <dbReference type="ARBA" id="ARBA00023268"/>
    </source>
</evidence>
<dbReference type="NCBIfam" id="TIGR02074">
    <property type="entry name" value="PBP_1a_fam"/>
    <property type="match status" value="1"/>
</dbReference>
<gene>
    <name evidence="19" type="ORF">A2V47_03205</name>
</gene>
<evidence type="ECO:0000313" key="19">
    <source>
        <dbReference type="EMBL" id="OGD17471.1"/>
    </source>
</evidence>
<feature type="coiled-coil region" evidence="15">
    <location>
        <begin position="689"/>
        <end position="716"/>
    </location>
</feature>
<evidence type="ECO:0000259" key="17">
    <source>
        <dbReference type="Pfam" id="PF00905"/>
    </source>
</evidence>
<keyword evidence="8" id="KW-0378">Hydrolase</keyword>
<keyword evidence="16" id="KW-0812">Transmembrane</keyword>
<dbReference type="InterPro" id="IPR001264">
    <property type="entry name" value="Glyco_trans_51"/>
</dbReference>
<evidence type="ECO:0000256" key="2">
    <source>
        <dbReference type="ARBA" id="ARBA00007090"/>
    </source>
</evidence>
<comment type="catalytic activity">
    <reaction evidence="14">
        <text>[GlcNAc-(1-&gt;4)-Mur2Ac(oyl-L-Ala-gamma-D-Glu-L-Lys-D-Ala-D-Ala)](n)-di-trans,octa-cis-undecaprenyl diphosphate + beta-D-GlcNAc-(1-&gt;4)-Mur2Ac(oyl-L-Ala-gamma-D-Glu-L-Lys-D-Ala-D-Ala)-di-trans,octa-cis-undecaprenyl diphosphate = [GlcNAc-(1-&gt;4)-Mur2Ac(oyl-L-Ala-gamma-D-Glu-L-Lys-D-Ala-D-Ala)](n+1)-di-trans,octa-cis-undecaprenyl diphosphate + di-trans,octa-cis-undecaprenyl diphosphate + H(+)</text>
        <dbReference type="Rhea" id="RHEA:23708"/>
        <dbReference type="Rhea" id="RHEA-COMP:9602"/>
        <dbReference type="Rhea" id="RHEA-COMP:9603"/>
        <dbReference type="ChEBI" id="CHEBI:15378"/>
        <dbReference type="ChEBI" id="CHEBI:58405"/>
        <dbReference type="ChEBI" id="CHEBI:60033"/>
        <dbReference type="ChEBI" id="CHEBI:78435"/>
        <dbReference type="EC" id="2.4.99.28"/>
    </reaction>
</comment>
<reference evidence="19 20" key="1">
    <citation type="journal article" date="2016" name="Nat. Commun.">
        <title>Thousands of microbial genomes shed light on interconnected biogeochemical processes in an aquifer system.</title>
        <authorList>
            <person name="Anantharaman K."/>
            <person name="Brown C.T."/>
            <person name="Hug L.A."/>
            <person name="Sharon I."/>
            <person name="Castelle C.J."/>
            <person name="Probst A.J."/>
            <person name="Thomas B.C."/>
            <person name="Singh A."/>
            <person name="Wilkins M.J."/>
            <person name="Karaoz U."/>
            <person name="Brodie E.L."/>
            <person name="Williams K.H."/>
            <person name="Hubbard S.S."/>
            <person name="Banfield J.F."/>
        </authorList>
    </citation>
    <scope>NUCLEOTIDE SEQUENCE [LARGE SCALE GENOMIC DNA]</scope>
</reference>
<keyword evidence="9" id="KW-0133">Cell shape</keyword>
<organism evidence="19 20">
    <name type="scientific">Candidatus Sediminicultor quintus</name>
    <dbReference type="NCBI Taxonomy" id="1797291"/>
    <lineage>
        <taxon>Bacteria</taxon>
        <taxon>Pseudomonadati</taxon>
        <taxon>Atribacterota</taxon>
        <taxon>Candidatus Phoenicimicrobiia</taxon>
        <taxon>Candidatus Pheonicimicrobiales</taxon>
        <taxon>Candidatus Phoenicimicrobiaceae</taxon>
        <taxon>Candidatus Sediminicultor</taxon>
    </lineage>
</organism>
<accession>A0A1F5AG70</accession>
<evidence type="ECO:0000256" key="15">
    <source>
        <dbReference type="SAM" id="Coils"/>
    </source>
</evidence>
<dbReference type="GO" id="GO:0009252">
    <property type="term" value="P:peptidoglycan biosynthetic process"/>
    <property type="evidence" value="ECO:0007669"/>
    <property type="project" value="UniProtKB-KW"/>
</dbReference>
<dbReference type="InterPro" id="IPR050396">
    <property type="entry name" value="Glycosyltr_51/Transpeptidase"/>
</dbReference>